<dbReference type="PANTHER" id="PTHR33164">
    <property type="entry name" value="TRANSCRIPTIONAL REGULATOR, MARR FAMILY"/>
    <property type="match status" value="1"/>
</dbReference>
<dbReference type="SMART" id="SM00347">
    <property type="entry name" value="HTH_MARR"/>
    <property type="match status" value="1"/>
</dbReference>
<dbReference type="GO" id="GO:0003677">
    <property type="term" value="F:DNA binding"/>
    <property type="evidence" value="ECO:0007669"/>
    <property type="project" value="UniProtKB-KW"/>
</dbReference>
<dbReference type="InterPro" id="IPR039422">
    <property type="entry name" value="MarR/SlyA-like"/>
</dbReference>
<keyword evidence="3" id="KW-1185">Reference proteome</keyword>
<proteinExistence type="predicted"/>
<name>A0ABP6ZV11_9ACTN</name>
<dbReference type="Pfam" id="PF12802">
    <property type="entry name" value="MarR_2"/>
    <property type="match status" value="1"/>
</dbReference>
<dbReference type="EMBL" id="BAABAB010000014">
    <property type="protein sequence ID" value="GAA3617668.1"/>
    <property type="molecule type" value="Genomic_DNA"/>
</dbReference>
<dbReference type="InterPro" id="IPR000835">
    <property type="entry name" value="HTH_MarR-typ"/>
</dbReference>
<organism evidence="2 3">
    <name type="scientific">Microlunatus ginsengisoli</name>
    <dbReference type="NCBI Taxonomy" id="363863"/>
    <lineage>
        <taxon>Bacteria</taxon>
        <taxon>Bacillati</taxon>
        <taxon>Actinomycetota</taxon>
        <taxon>Actinomycetes</taxon>
        <taxon>Propionibacteriales</taxon>
        <taxon>Propionibacteriaceae</taxon>
        <taxon>Microlunatus</taxon>
    </lineage>
</organism>
<keyword evidence="2" id="KW-0238">DNA-binding</keyword>
<evidence type="ECO:0000313" key="3">
    <source>
        <dbReference type="Proteomes" id="UP001501490"/>
    </source>
</evidence>
<dbReference type="InterPro" id="IPR011991">
    <property type="entry name" value="ArsR-like_HTH"/>
</dbReference>
<evidence type="ECO:0000313" key="2">
    <source>
        <dbReference type="EMBL" id="GAA3617668.1"/>
    </source>
</evidence>
<evidence type="ECO:0000259" key="1">
    <source>
        <dbReference type="SMART" id="SM00347"/>
    </source>
</evidence>
<dbReference type="PANTHER" id="PTHR33164:SF57">
    <property type="entry name" value="MARR-FAMILY TRANSCRIPTIONAL REGULATOR"/>
    <property type="match status" value="1"/>
</dbReference>
<dbReference type="CDD" id="cd00090">
    <property type="entry name" value="HTH_ARSR"/>
    <property type="match status" value="1"/>
</dbReference>
<feature type="domain" description="HTH marR-type" evidence="1">
    <location>
        <begin position="35"/>
        <end position="137"/>
    </location>
</feature>
<dbReference type="Proteomes" id="UP001501490">
    <property type="component" value="Unassembled WGS sequence"/>
</dbReference>
<accession>A0ABP6ZV11</accession>
<sequence length="170" mass="17940">MLDHIHNYGCVSTPDLSFVVLLSLLGPAVDEYVLSTLAGDGLTELRVSHGYVVQRLIDGPRSIGDIAGELGITQQAVSKSVGQLVTAGYAALSSDPADGRRRLVSLTDRGHTTVSRARAARSDLTERLGRRVGAADLATAGRVASAVAEELGVADDLRHRSVRPPREMSA</sequence>
<dbReference type="InterPro" id="IPR036390">
    <property type="entry name" value="WH_DNA-bd_sf"/>
</dbReference>
<gene>
    <name evidence="2" type="ORF">GCM10022236_19870</name>
</gene>
<dbReference type="InterPro" id="IPR036388">
    <property type="entry name" value="WH-like_DNA-bd_sf"/>
</dbReference>
<protein>
    <submittedName>
        <fullName evidence="2">Winged helix DNA-binding protein</fullName>
    </submittedName>
</protein>
<reference evidence="3" key="1">
    <citation type="journal article" date="2019" name="Int. J. Syst. Evol. Microbiol.">
        <title>The Global Catalogue of Microorganisms (GCM) 10K type strain sequencing project: providing services to taxonomists for standard genome sequencing and annotation.</title>
        <authorList>
            <consortium name="The Broad Institute Genomics Platform"/>
            <consortium name="The Broad Institute Genome Sequencing Center for Infectious Disease"/>
            <person name="Wu L."/>
            <person name="Ma J."/>
        </authorList>
    </citation>
    <scope>NUCLEOTIDE SEQUENCE [LARGE SCALE GENOMIC DNA]</scope>
    <source>
        <strain evidence="3">JCM 16929</strain>
    </source>
</reference>
<comment type="caution">
    <text evidence="2">The sequence shown here is derived from an EMBL/GenBank/DDBJ whole genome shotgun (WGS) entry which is preliminary data.</text>
</comment>
<dbReference type="Gene3D" id="1.10.10.10">
    <property type="entry name" value="Winged helix-like DNA-binding domain superfamily/Winged helix DNA-binding domain"/>
    <property type="match status" value="1"/>
</dbReference>
<dbReference type="SUPFAM" id="SSF46785">
    <property type="entry name" value="Winged helix' DNA-binding domain"/>
    <property type="match status" value="1"/>
</dbReference>